<dbReference type="Pfam" id="PF04932">
    <property type="entry name" value="Wzy_C"/>
    <property type="match status" value="1"/>
</dbReference>
<evidence type="ECO:0000313" key="7">
    <source>
        <dbReference type="EMBL" id="TQS41333.1"/>
    </source>
</evidence>
<keyword evidence="2 5" id="KW-0812">Transmembrane</keyword>
<feature type="transmembrane region" description="Helical" evidence="5">
    <location>
        <begin position="216"/>
        <end position="231"/>
    </location>
</feature>
<dbReference type="RefSeq" id="WP_142708205.1">
    <property type="nucleotide sequence ID" value="NZ_VIRS01000027.1"/>
</dbReference>
<dbReference type="EMBL" id="VIRS01000027">
    <property type="protein sequence ID" value="TQS41333.1"/>
    <property type="molecule type" value="Genomic_DNA"/>
</dbReference>
<feature type="transmembrane region" description="Helical" evidence="5">
    <location>
        <begin position="464"/>
        <end position="485"/>
    </location>
</feature>
<evidence type="ECO:0000256" key="5">
    <source>
        <dbReference type="SAM" id="Phobius"/>
    </source>
</evidence>
<dbReference type="InterPro" id="IPR007016">
    <property type="entry name" value="O-antigen_ligase-rel_domated"/>
</dbReference>
<dbReference type="InterPro" id="IPR051533">
    <property type="entry name" value="WaaL-like"/>
</dbReference>
<name>A0A545AJ45_9ACTN</name>
<proteinExistence type="predicted"/>
<feature type="transmembrane region" description="Helical" evidence="5">
    <location>
        <begin position="106"/>
        <end position="126"/>
    </location>
</feature>
<keyword evidence="8" id="KW-1185">Reference proteome</keyword>
<evidence type="ECO:0000256" key="1">
    <source>
        <dbReference type="ARBA" id="ARBA00004141"/>
    </source>
</evidence>
<keyword evidence="4 5" id="KW-0472">Membrane</keyword>
<feature type="transmembrane region" description="Helical" evidence="5">
    <location>
        <begin position="395"/>
        <end position="417"/>
    </location>
</feature>
<evidence type="ECO:0000256" key="4">
    <source>
        <dbReference type="ARBA" id="ARBA00023136"/>
    </source>
</evidence>
<dbReference type="AlphaFoldDB" id="A0A545AJ45"/>
<dbReference type="PANTHER" id="PTHR37422:SF13">
    <property type="entry name" value="LIPOPOLYSACCHARIDE BIOSYNTHESIS PROTEIN PA4999-RELATED"/>
    <property type="match status" value="1"/>
</dbReference>
<sequence>MVSTIAGLVAAGIVGAALVAFALLRPTIILVLAVTLDATGLNGVLVTNGLPSPFKPMLGLVLLALFVLWRQGKLKVGWSPVLTALLILVAAWFVTMFNSADPATSWTLFMDYANGLLYFVVIYALLCSTGSWKAMLSGAVAGLAVIAALTLVHQFVLHNAGDLHGLSNVPLTLEDGALTPRHSGTAGDVNFWARTLVLVTPLALSLWAINRGLTKLFWVGCALALLGGIFLTQSRGGFLAVMPAIALWFVMAGPKHRRMLAYAPLLLIVAIPISGVGSRLATLADVGASSNIAAADPSLVTRARLQEAAWRMFLDSPAFGHGMGTYGSLFPQYDRYSNQGDPVTIVVAAHNFYLEQAADGGLVLLAAWAIFFGSILFVSWRVSNLARSIGRRTEHVLAVGVASGLVGWLGASVFLHLSDFRVLLMLAATAAALDVRVRWAVASAPDSAFVQIPRAKSPVDVRKWAPRVLLPAAGLVALLAAALVVKAIPTTYTATTDAQITPSSAANDWLTSYQRDLLTRGWLVPSMTYVASAPDFESVVARRAGLTQEQADHMSVTMEVSRQGGAITITANARDETVAENLAVAAGLVIADDIKTLRTPYVLQQPRRPSAVPTHPGMVAGLGAAAFALVLATAAAVARRRPADEVEEIDEYEDDRELVGV</sequence>
<feature type="transmembrane region" description="Helical" evidence="5">
    <location>
        <begin position="81"/>
        <end position="100"/>
    </location>
</feature>
<protein>
    <recommendedName>
        <fullName evidence="6">O-antigen ligase-related domain-containing protein</fullName>
    </recommendedName>
</protein>
<feature type="transmembrane region" description="Helical" evidence="5">
    <location>
        <begin position="362"/>
        <end position="383"/>
    </location>
</feature>
<dbReference type="InParanoid" id="A0A545AJ45"/>
<dbReference type="PANTHER" id="PTHR37422">
    <property type="entry name" value="TEICHURONIC ACID BIOSYNTHESIS PROTEIN TUAE"/>
    <property type="match status" value="1"/>
</dbReference>
<feature type="transmembrane region" description="Helical" evidence="5">
    <location>
        <begin position="53"/>
        <end position="69"/>
    </location>
</feature>
<dbReference type="OrthoDB" id="4577352at2"/>
<feature type="transmembrane region" description="Helical" evidence="5">
    <location>
        <begin position="138"/>
        <end position="157"/>
    </location>
</feature>
<feature type="domain" description="O-antigen ligase-related" evidence="6">
    <location>
        <begin position="222"/>
        <end position="368"/>
    </location>
</feature>
<reference evidence="7 8" key="1">
    <citation type="submission" date="2019-07" db="EMBL/GenBank/DDBJ databases">
        <title>Cryptosporangium phraense sp. nov., isolated from plant litter.</title>
        <authorList>
            <person name="Suriyachadkun C."/>
        </authorList>
    </citation>
    <scope>NUCLEOTIDE SEQUENCE [LARGE SCALE GENOMIC DNA]</scope>
    <source>
        <strain evidence="7 8">A-T 5661</strain>
    </source>
</reference>
<dbReference type="GO" id="GO:0016020">
    <property type="term" value="C:membrane"/>
    <property type="evidence" value="ECO:0007669"/>
    <property type="project" value="UniProtKB-SubCell"/>
</dbReference>
<comment type="caution">
    <text evidence="7">The sequence shown here is derived from an EMBL/GenBank/DDBJ whole genome shotgun (WGS) entry which is preliminary data.</text>
</comment>
<feature type="transmembrane region" description="Helical" evidence="5">
    <location>
        <begin position="237"/>
        <end position="253"/>
    </location>
</feature>
<feature type="transmembrane region" description="Helical" evidence="5">
    <location>
        <begin position="191"/>
        <end position="209"/>
    </location>
</feature>
<dbReference type="Proteomes" id="UP000317982">
    <property type="component" value="Unassembled WGS sequence"/>
</dbReference>
<evidence type="ECO:0000256" key="3">
    <source>
        <dbReference type="ARBA" id="ARBA00022989"/>
    </source>
</evidence>
<evidence type="ECO:0000256" key="2">
    <source>
        <dbReference type="ARBA" id="ARBA00022692"/>
    </source>
</evidence>
<feature type="transmembrane region" description="Helical" evidence="5">
    <location>
        <begin position="260"/>
        <end position="281"/>
    </location>
</feature>
<keyword evidence="3 5" id="KW-1133">Transmembrane helix</keyword>
<organism evidence="7 8">
    <name type="scientific">Cryptosporangium phraense</name>
    <dbReference type="NCBI Taxonomy" id="2593070"/>
    <lineage>
        <taxon>Bacteria</taxon>
        <taxon>Bacillati</taxon>
        <taxon>Actinomycetota</taxon>
        <taxon>Actinomycetes</taxon>
        <taxon>Cryptosporangiales</taxon>
        <taxon>Cryptosporangiaceae</taxon>
        <taxon>Cryptosporangium</taxon>
    </lineage>
</organism>
<accession>A0A545AJ45</accession>
<gene>
    <name evidence="7" type="ORF">FL583_29930</name>
</gene>
<feature type="transmembrane region" description="Helical" evidence="5">
    <location>
        <begin position="7"/>
        <end position="33"/>
    </location>
</feature>
<comment type="subcellular location">
    <subcellularLocation>
        <location evidence="1">Membrane</location>
        <topology evidence="1">Multi-pass membrane protein</topology>
    </subcellularLocation>
</comment>
<feature type="transmembrane region" description="Helical" evidence="5">
    <location>
        <begin position="617"/>
        <end position="638"/>
    </location>
</feature>
<evidence type="ECO:0000259" key="6">
    <source>
        <dbReference type="Pfam" id="PF04932"/>
    </source>
</evidence>
<evidence type="ECO:0000313" key="8">
    <source>
        <dbReference type="Proteomes" id="UP000317982"/>
    </source>
</evidence>